<dbReference type="Proteomes" id="UP001172457">
    <property type="component" value="Chromosome 2"/>
</dbReference>
<name>A0AA38TYK6_9ASTR</name>
<comment type="caution">
    <text evidence="5">The sequence shown here is derived from an EMBL/GenBank/DDBJ whole genome shotgun (WGS) entry which is preliminary data.</text>
</comment>
<accession>A0AA38TYK6</accession>
<dbReference type="Pfam" id="PF04571">
    <property type="entry name" value="Lipin_N"/>
    <property type="match status" value="1"/>
</dbReference>
<comment type="similarity">
    <text evidence="1">Belongs to the lipin family.</text>
</comment>
<feature type="domain" description="Lipin N-terminal" evidence="3">
    <location>
        <begin position="1"/>
        <end position="89"/>
    </location>
</feature>
<dbReference type="EMBL" id="JARYMX010000002">
    <property type="protein sequence ID" value="KAJ9560022.1"/>
    <property type="molecule type" value="Genomic_DNA"/>
</dbReference>
<evidence type="ECO:0000259" key="4">
    <source>
        <dbReference type="Pfam" id="PF08235"/>
    </source>
</evidence>
<evidence type="ECO:0000256" key="2">
    <source>
        <dbReference type="SAM" id="MobiDB-lite"/>
    </source>
</evidence>
<sequence>MYAVGRLITRGVSTVSGPFHPFGGAIDIVVVQQEDGSLKSSPWYVRFGKFQGVLKAKERMVDINVNGVEANFHMYLNPKGEAYFMRENVDPEEILGEPPDRESRRLRPIKSKSLDIDFDECKSLIDVNESRSFSRNLGVVFSRKSRIDIEEDDNDSDDGRRKSRESAEIAADLLEMKWSTNDDHGRDNKDYNGEVTSGRLEASLVLHEQHFVNNLEGNEGNDKVAKEVDKVIVANADRDGNVEIYEGDTGSLENGVPKTVEKQLKVEESYTEVACVRQGDVAEEVSVVEVSVCRPKDDKCDETDKIKSELNDLDDRNSRVDHLNQETRHPSTLKTNHGSDSLLPVFDHEIKKDDMEGLKRRSIRRFPSEPDIGKSYQITEVESGAQAKSLPNMWSQFDEFNPRNLDETSYYSFDSKRRFSRWDLIRKDASRIVKEGDKQLSDSHSLDAESKRLKDGSYSAGHPSNIHHDGTDKTWSLWPFKRTKSKKFSQKEPDCKKDSDFDNGSEVDHEKEPLLKPHKMNRELTPTPEQLESLNLTEGKNTVTFKFSTPVLGNQQVCSLLFVCETDTIQVYARIFLWKWNSHIVISDVDGTITK</sequence>
<dbReference type="Pfam" id="PF08235">
    <property type="entry name" value="LNS2"/>
    <property type="match status" value="1"/>
</dbReference>
<evidence type="ECO:0000259" key="3">
    <source>
        <dbReference type="Pfam" id="PF04571"/>
    </source>
</evidence>
<dbReference type="PANTHER" id="PTHR12181">
    <property type="entry name" value="LIPIN"/>
    <property type="match status" value="1"/>
</dbReference>
<dbReference type="GO" id="GO:0008195">
    <property type="term" value="F:phosphatidate phosphatase activity"/>
    <property type="evidence" value="ECO:0007669"/>
    <property type="project" value="TreeGrafter"/>
</dbReference>
<feature type="compositionally biased region" description="Basic and acidic residues" evidence="2">
    <location>
        <begin position="435"/>
        <end position="455"/>
    </location>
</feature>
<reference evidence="5" key="1">
    <citation type="submission" date="2023-03" db="EMBL/GenBank/DDBJ databases">
        <title>Chromosome-scale reference genome and RAD-based genetic map of yellow starthistle (Centaurea solstitialis) reveal putative structural variation and QTLs associated with invader traits.</title>
        <authorList>
            <person name="Reatini B."/>
            <person name="Cang F.A."/>
            <person name="Jiang Q."/>
            <person name="Mckibben M.T.W."/>
            <person name="Barker M.S."/>
            <person name="Rieseberg L.H."/>
            <person name="Dlugosch K.M."/>
        </authorList>
    </citation>
    <scope>NUCLEOTIDE SEQUENCE</scope>
    <source>
        <strain evidence="5">CAN-66</strain>
        <tissue evidence="5">Leaf</tissue>
    </source>
</reference>
<feature type="region of interest" description="Disordered" evidence="2">
    <location>
        <begin position="435"/>
        <end position="467"/>
    </location>
</feature>
<dbReference type="PANTHER" id="PTHR12181:SF12">
    <property type="entry name" value="PHOSPHATIDATE PHOSPHATASE"/>
    <property type="match status" value="1"/>
</dbReference>
<dbReference type="InterPro" id="IPR013209">
    <property type="entry name" value="LNS2"/>
</dbReference>
<evidence type="ECO:0000313" key="6">
    <source>
        <dbReference type="Proteomes" id="UP001172457"/>
    </source>
</evidence>
<gene>
    <name evidence="5" type="ORF">OSB04_005182</name>
</gene>
<dbReference type="InterPro" id="IPR026058">
    <property type="entry name" value="LIPIN"/>
</dbReference>
<organism evidence="5 6">
    <name type="scientific">Centaurea solstitialis</name>
    <name type="common">yellow star-thistle</name>
    <dbReference type="NCBI Taxonomy" id="347529"/>
    <lineage>
        <taxon>Eukaryota</taxon>
        <taxon>Viridiplantae</taxon>
        <taxon>Streptophyta</taxon>
        <taxon>Embryophyta</taxon>
        <taxon>Tracheophyta</taxon>
        <taxon>Spermatophyta</taxon>
        <taxon>Magnoliopsida</taxon>
        <taxon>eudicotyledons</taxon>
        <taxon>Gunneridae</taxon>
        <taxon>Pentapetalae</taxon>
        <taxon>asterids</taxon>
        <taxon>campanulids</taxon>
        <taxon>Asterales</taxon>
        <taxon>Asteraceae</taxon>
        <taxon>Carduoideae</taxon>
        <taxon>Cardueae</taxon>
        <taxon>Centaureinae</taxon>
        <taxon>Centaurea</taxon>
    </lineage>
</organism>
<feature type="region of interest" description="Disordered" evidence="2">
    <location>
        <begin position="488"/>
        <end position="512"/>
    </location>
</feature>
<evidence type="ECO:0000256" key="1">
    <source>
        <dbReference type="ARBA" id="ARBA00005476"/>
    </source>
</evidence>
<keyword evidence="6" id="KW-1185">Reference proteome</keyword>
<evidence type="ECO:0008006" key="7">
    <source>
        <dbReference type="Google" id="ProtNLM"/>
    </source>
</evidence>
<dbReference type="AlphaFoldDB" id="A0AA38TYK6"/>
<dbReference type="InterPro" id="IPR007651">
    <property type="entry name" value="Lipin_N"/>
</dbReference>
<evidence type="ECO:0000313" key="5">
    <source>
        <dbReference type="EMBL" id="KAJ9560022.1"/>
    </source>
</evidence>
<feature type="compositionally biased region" description="Basic and acidic residues" evidence="2">
    <location>
        <begin position="489"/>
        <end position="512"/>
    </location>
</feature>
<proteinExistence type="inferred from homology"/>
<feature type="domain" description="Lipin/Ned1/Smp2 (LNS2)" evidence="4">
    <location>
        <begin position="523"/>
        <end position="595"/>
    </location>
</feature>
<protein>
    <recommendedName>
        <fullName evidence="7">Phosphatidate phosphatase</fullName>
    </recommendedName>
</protein>